<organism evidence="1 2">
    <name type="scientific">Verticillium longisporum</name>
    <name type="common">Verticillium dahliae var. longisporum</name>
    <dbReference type="NCBI Taxonomy" id="100787"/>
    <lineage>
        <taxon>Eukaryota</taxon>
        <taxon>Fungi</taxon>
        <taxon>Dikarya</taxon>
        <taxon>Ascomycota</taxon>
        <taxon>Pezizomycotina</taxon>
        <taxon>Sordariomycetes</taxon>
        <taxon>Hypocreomycetidae</taxon>
        <taxon>Glomerellales</taxon>
        <taxon>Plectosphaerellaceae</taxon>
        <taxon>Verticillium</taxon>
    </lineage>
</organism>
<dbReference type="AlphaFoldDB" id="A0A0G4LI89"/>
<evidence type="ECO:0000313" key="1">
    <source>
        <dbReference type="EMBL" id="CRK21370.1"/>
    </source>
</evidence>
<reference evidence="2" key="1">
    <citation type="submission" date="2015-05" db="EMBL/GenBank/DDBJ databases">
        <authorList>
            <person name="Fogelqvist Johan"/>
        </authorList>
    </citation>
    <scope>NUCLEOTIDE SEQUENCE [LARGE SCALE GENOMIC DNA]</scope>
</reference>
<sequence length="178" mass="19425">MIDYLDLGGCTVVLSRGSSTWSSLVPDCANEKSRKARSRQYTRVTNKSNLAAAQRGFTKMLENPASTLCPSSGASNLRHSSLATPRSSLLVVHLDPGFCDSNVGLLKMQSLTMSRQSALDRRCLLSWAGCSRNGKALRVEDQIRGQTRELGAIMNGANQTNSYKRRAGNLILDEINCE</sequence>
<dbReference type="Proteomes" id="UP000045706">
    <property type="component" value="Unassembled WGS sequence"/>
</dbReference>
<gene>
    <name evidence="1" type="ORF">BN1723_012361</name>
</gene>
<name>A0A0G4LI89_VERLO</name>
<proteinExistence type="predicted"/>
<dbReference type="EMBL" id="CVQI01011891">
    <property type="protein sequence ID" value="CRK21370.1"/>
    <property type="molecule type" value="Genomic_DNA"/>
</dbReference>
<evidence type="ECO:0000313" key="2">
    <source>
        <dbReference type="Proteomes" id="UP000045706"/>
    </source>
</evidence>
<accession>A0A0G4LI89</accession>
<protein>
    <submittedName>
        <fullName evidence="1">Uncharacterized protein</fullName>
    </submittedName>
</protein>